<evidence type="ECO:0000313" key="4">
    <source>
        <dbReference type="EMBL" id="GLB41297.1"/>
    </source>
</evidence>
<evidence type="ECO:0000256" key="1">
    <source>
        <dbReference type="PROSITE-ProRule" id="PRU00042"/>
    </source>
</evidence>
<dbReference type="PROSITE" id="PS50157">
    <property type="entry name" value="ZINC_FINGER_C2H2_2"/>
    <property type="match status" value="1"/>
</dbReference>
<keyword evidence="1" id="KW-0862">Zinc</keyword>
<feature type="region of interest" description="Disordered" evidence="2">
    <location>
        <begin position="42"/>
        <end position="117"/>
    </location>
</feature>
<proteinExistence type="predicted"/>
<dbReference type="OrthoDB" id="3199698at2759"/>
<gene>
    <name evidence="4" type="ORF">LshimejAT787_0905120</name>
</gene>
<sequence>MYKPRKPFVPALYNCTFKGCRRALKTARGLKLHYESHIVPRDLRFPPNTAGPSNDQRDQASPPPPPAELEDAASLPPQPPSPTFSSRRAPCRTPSVSPQRTPESPRHDGIPVNDVNSNGERIEVHPLLDGIPCDADGFDLADDALPPPPEPHDPTDFSPFPDRAKFEYAEFLFTKDEMSASNLDKLLTLTTALNPDRPPPFSGHQHMYGLIDAIKQGDVPWQSFSVTYQGQLPDSQPVPSWMLEKYEVWFRDPLEVLENQIGNPDFDGQIDYAPKRLSRNGKRRYRDLMSGNWAWEQCDKIAVDESTHGASFAPVILGSDKTTVSVATGQNEYYPLYASHGGIHNSVRRAHRNAVALISFLAIPKTSRDHKDSPEFRKFRRQLFHASLEHILSSLRPHMTKPRVTKCADGHYRRVIYGLGPYIADYPEQALLACIVQNWCAKCTGKPDDLDGGGIPRSHEHTSLLLETFTLKDLWESYGIVGDLVPFTDSFPRADIHELLAPDLLHQIIKGTFKDHLVDWVEAYIKLAYKDTPRRAAEVLADIDRRQNCCGPTLPRSPALPAGQRFQTVDRQRLEGANEGVVYLAAIHGHVPAWMTRAVAALIDFCYLVRRSTIDEDALASIQDALSRFHHYREVFRNTGVRPEGFSLPRQHSLTHYPFLITQFGAPNGICSSITESKHIKAVKRPYRRSNKNKPLGQMLVTNQRLDKLAAARVFFNSHNMLSGPGSPVIAALRQLDLSQTTAPQPPPSLRTLSAQPLLPPDPLETRDSGEVDGPRSMSEIVLAKTYVRKVPSNIHALAAHVKQPDLPELASRFLYNQLHPDADIPATQLPRHQLPVINSKVRIFNSARAVFYAPSDLSGVGGMRHERIRAARSWYGGAPRYDCVFVGKSDEAGFRGLHVARVFLLFSFIHDGVAYPYTGMWMVEPDVRLRRGCLRRVLETLPSVSGF</sequence>
<dbReference type="PROSITE" id="PS00028">
    <property type="entry name" value="ZINC_FINGER_C2H2_1"/>
    <property type="match status" value="1"/>
</dbReference>
<keyword evidence="1" id="KW-0863">Zinc-finger</keyword>
<dbReference type="InterPro" id="IPR013087">
    <property type="entry name" value="Znf_C2H2_type"/>
</dbReference>
<evidence type="ECO:0000256" key="2">
    <source>
        <dbReference type="SAM" id="MobiDB-lite"/>
    </source>
</evidence>
<feature type="domain" description="C2H2-type" evidence="3">
    <location>
        <begin position="13"/>
        <end position="42"/>
    </location>
</feature>
<dbReference type="Proteomes" id="UP001063166">
    <property type="component" value="Unassembled WGS sequence"/>
</dbReference>
<evidence type="ECO:0000313" key="5">
    <source>
        <dbReference type="Proteomes" id="UP001063166"/>
    </source>
</evidence>
<feature type="compositionally biased region" description="Basic and acidic residues" evidence="2">
    <location>
        <begin position="764"/>
        <end position="774"/>
    </location>
</feature>
<dbReference type="GO" id="GO:0008270">
    <property type="term" value="F:zinc ion binding"/>
    <property type="evidence" value="ECO:0007669"/>
    <property type="project" value="UniProtKB-KW"/>
</dbReference>
<dbReference type="Pfam" id="PF18759">
    <property type="entry name" value="Plavaka"/>
    <property type="match status" value="1"/>
</dbReference>
<feature type="region of interest" description="Disordered" evidence="2">
    <location>
        <begin position="740"/>
        <end position="775"/>
    </location>
</feature>
<organism evidence="4 5">
    <name type="scientific">Lyophyllum shimeji</name>
    <name type="common">Hon-shimeji</name>
    <name type="synonym">Tricholoma shimeji</name>
    <dbReference type="NCBI Taxonomy" id="47721"/>
    <lineage>
        <taxon>Eukaryota</taxon>
        <taxon>Fungi</taxon>
        <taxon>Dikarya</taxon>
        <taxon>Basidiomycota</taxon>
        <taxon>Agaricomycotina</taxon>
        <taxon>Agaricomycetes</taxon>
        <taxon>Agaricomycetidae</taxon>
        <taxon>Agaricales</taxon>
        <taxon>Tricholomatineae</taxon>
        <taxon>Lyophyllaceae</taxon>
        <taxon>Lyophyllum</taxon>
    </lineage>
</organism>
<keyword evidence="5" id="KW-1185">Reference proteome</keyword>
<evidence type="ECO:0000259" key="3">
    <source>
        <dbReference type="PROSITE" id="PS50157"/>
    </source>
</evidence>
<reference evidence="4" key="1">
    <citation type="submission" date="2022-07" db="EMBL/GenBank/DDBJ databases">
        <title>The genome of Lyophyllum shimeji provides insight into the initial evolution of ectomycorrhizal fungal genome.</title>
        <authorList>
            <person name="Kobayashi Y."/>
            <person name="Shibata T."/>
            <person name="Hirakawa H."/>
            <person name="Shigenobu S."/>
            <person name="Nishiyama T."/>
            <person name="Yamada A."/>
            <person name="Hasebe M."/>
            <person name="Kawaguchi M."/>
        </authorList>
    </citation>
    <scope>NUCLEOTIDE SEQUENCE</scope>
    <source>
        <strain evidence="4">AT787</strain>
    </source>
</reference>
<dbReference type="InterPro" id="IPR041078">
    <property type="entry name" value="Plavaka"/>
</dbReference>
<comment type="caution">
    <text evidence="4">The sequence shown here is derived from an EMBL/GenBank/DDBJ whole genome shotgun (WGS) entry which is preliminary data.</text>
</comment>
<keyword evidence="1" id="KW-0479">Metal-binding</keyword>
<protein>
    <recommendedName>
        <fullName evidence="3">C2H2-type domain-containing protein</fullName>
    </recommendedName>
</protein>
<dbReference type="AlphaFoldDB" id="A0A9P3PTZ2"/>
<name>A0A9P3PTZ2_LYOSH</name>
<accession>A0A9P3PTZ2</accession>
<dbReference type="EMBL" id="BRPK01000009">
    <property type="protein sequence ID" value="GLB41297.1"/>
    <property type="molecule type" value="Genomic_DNA"/>
</dbReference>